<keyword evidence="2" id="KW-0677">Repeat</keyword>
<evidence type="ECO:0000256" key="1">
    <source>
        <dbReference type="ARBA" id="ARBA00007626"/>
    </source>
</evidence>
<evidence type="ECO:0000256" key="2">
    <source>
        <dbReference type="ARBA" id="ARBA00022737"/>
    </source>
</evidence>
<proteinExistence type="inferred from homology"/>
<evidence type="ECO:0000313" key="4">
    <source>
        <dbReference type="Proteomes" id="UP001604277"/>
    </source>
</evidence>
<accession>A0ABD1PZK4</accession>
<dbReference type="InterPro" id="IPR011990">
    <property type="entry name" value="TPR-like_helical_dom_sf"/>
</dbReference>
<dbReference type="AlphaFoldDB" id="A0ABD1PZK4"/>
<dbReference type="EMBL" id="JBFOLJ010000016">
    <property type="protein sequence ID" value="KAL2469369.1"/>
    <property type="molecule type" value="Genomic_DNA"/>
</dbReference>
<evidence type="ECO:0000313" key="3">
    <source>
        <dbReference type="EMBL" id="KAL2469369.1"/>
    </source>
</evidence>
<sequence>MVSILSDSTTQILLKEELRKVRILLQQNRNKTAKRHVKNLISAHSVLQLYSVYSQSSPSSSTKPFFTDTILSVYADSKLPNEAAQIYNLIWEYGNFPSLSAFNKFLESLVSSSQFDKTLEIFADVVDSGIWLDRFSDGKAIQSVVKLENLKRGLELMNHMKKYSLNPNEFVYNVLIGAKISVYSGALIHFSLFFPQKPVVTEIQSYPVPCSMDQRS</sequence>
<keyword evidence="4" id="KW-1185">Reference proteome</keyword>
<protein>
    <submittedName>
        <fullName evidence="3">Pentatricopeptide repeat-containing protein</fullName>
    </submittedName>
</protein>
<name>A0ABD1PZK4_9LAMI</name>
<dbReference type="Proteomes" id="UP001604277">
    <property type="component" value="Unassembled WGS sequence"/>
</dbReference>
<comment type="similarity">
    <text evidence="1">Belongs to the PPR family. P subfamily.</text>
</comment>
<reference evidence="4" key="1">
    <citation type="submission" date="2024-07" db="EMBL/GenBank/DDBJ databases">
        <title>Two chromosome-level genome assemblies of Korean endemic species Abeliophyllum distichum and Forsythia ovata (Oleaceae).</title>
        <authorList>
            <person name="Jang H."/>
        </authorList>
    </citation>
    <scope>NUCLEOTIDE SEQUENCE [LARGE SCALE GENOMIC DNA]</scope>
</reference>
<gene>
    <name evidence="3" type="ORF">Fot_50945</name>
</gene>
<dbReference type="Gene3D" id="1.25.40.10">
    <property type="entry name" value="Tetratricopeptide repeat domain"/>
    <property type="match status" value="1"/>
</dbReference>
<comment type="caution">
    <text evidence="3">The sequence shown here is derived from an EMBL/GenBank/DDBJ whole genome shotgun (WGS) entry which is preliminary data.</text>
</comment>
<organism evidence="3 4">
    <name type="scientific">Forsythia ovata</name>
    <dbReference type="NCBI Taxonomy" id="205694"/>
    <lineage>
        <taxon>Eukaryota</taxon>
        <taxon>Viridiplantae</taxon>
        <taxon>Streptophyta</taxon>
        <taxon>Embryophyta</taxon>
        <taxon>Tracheophyta</taxon>
        <taxon>Spermatophyta</taxon>
        <taxon>Magnoliopsida</taxon>
        <taxon>eudicotyledons</taxon>
        <taxon>Gunneridae</taxon>
        <taxon>Pentapetalae</taxon>
        <taxon>asterids</taxon>
        <taxon>lamiids</taxon>
        <taxon>Lamiales</taxon>
        <taxon>Oleaceae</taxon>
        <taxon>Forsythieae</taxon>
        <taxon>Forsythia</taxon>
    </lineage>
</organism>
<dbReference type="PANTHER" id="PTHR47941">
    <property type="entry name" value="PENTATRICOPEPTIDE REPEAT-CONTAINING PROTEIN 3, MITOCHONDRIAL"/>
    <property type="match status" value="1"/>
</dbReference>